<dbReference type="GO" id="GO:0005096">
    <property type="term" value="F:GTPase activator activity"/>
    <property type="evidence" value="ECO:0007669"/>
    <property type="project" value="UniProtKB-KW"/>
</dbReference>
<protein>
    <recommendedName>
        <fullName evidence="13">SLIT-ROBO Rho GTPase-activating protein 1</fullName>
    </recommendedName>
</protein>
<evidence type="ECO:0000256" key="3">
    <source>
        <dbReference type="ARBA" id="ARBA00023054"/>
    </source>
</evidence>
<dbReference type="OrthoDB" id="5981864at2759"/>
<evidence type="ECO:0000259" key="8">
    <source>
        <dbReference type="PROSITE" id="PS50002"/>
    </source>
</evidence>
<sequence>MATSEASLKSLPMTPTSAPSSPQPTTSPLPLALPPPSTASLTPTTSSPSTPSPFYDDKPIEKCYKKEKQILFEFDQTVKEIRLQLNDQLKYLEQRIETQLAILAEIQEYFRRRADVELDYAKNLDNLHKQIGQRHRAQKARRETWSSQSITKLWDTVVQDTRMHVKYHTIMSDVCGKYMFDKFNEIVEDTRRMFTKCKAVGLASHEDIYKVLNELKSTMATYHQYQSESKQAEQKLRNIQQQMAKIKSVKKQKAMSKRVEKRQMKYTETKVKAFKARNDYLMVIESVNAALQKYCSDDVPDLIDCMNFGFHTSIAKSIQMYLSAQENIKRGRQMTIETLNRAFGDLDTVVDKQKYLEANASVFTITKRIKFEPHKGDEVSTVNAQVLIRDEMQSRFVQMQNRLAGLKTEHDEIFKTIEATEQSLMEYINTKNSDVSDLFKDLNLPQNTSKSTRKEIEDYYVEKFKEYTLSSNLIARLQARHDIMQKALGAAATAGSTEDKNLIRRPIKPRQIGRAPILGRPRLFGGKLLDYIQVTEQAIPLIISSCVSAINRLGLHNQGIFRVPGAQVDINQFKDAFEKGEDPLVNITGRDMNSVAGVLKLYFRELKEPLFARDMFDSFISCIVDVESEDKCVENLCQVVKLLPRPIFIVMRYFFAFLNHLTEYSDENMMDASNLASCLAPSLMPIPEDKDQVQYVTHTIELIRTIITRHDEIFPANDDGPVYEKFAITIPIEGEEDEDDEGISERSMRHSPSDDEMEMVEAMALFDYNGRTNKEISFKKNQILYLYKKFNHEWWLGHTAGSKQSGFIPDGYIKLKTRRRESAPVPRPPLFSRKPDPSLSSHSVDLTTLLDEQLDNSKGGSCQSSDFSLVDEQCLQSAKETEIVEVNSDVDNEENTLSSTTLSTHPVPAYRTIYDILPPRSPPLLSTTDHFESTSSSLSSSSSSQLTSINDQQVIDIDSALREVLSGIRTVEECHAQCFRTISSTNTQPETDAPDLVLNLPTSSGLVTPPASKSLDEHSSPKSSSPSNQNHTSFVHSTIILDVSSEFIPDKKVPPPIMKKPEKTLHLMKRLGLQQTPDLSPARFNGLHHQPLSVSGSSKVLFEEQEKKRDNVNDNHVSYTFQLIRSSCNIWKASDCPQPPTADDEEIFKYDLYTREQLFKFCDQGKKYIECVNKHLQCCDLKSEHTGALAAFEVGLQQAVSTIVDDYLENVHDFMFEGWRLGRYCAGLGGNTIIQYKCKTTTLPPARTTTTTRSTTTTIPTCEVEEVSRSCNEILDNRLIFEKNWSVLEKIQWCQAVRDYIQCADKHITNCSIIEVRDDVEQLSNFMDYLKKQADFRCQGGFCGCEHAITDVRCEHAVTDVRCQQSAKTFYGGEVFDSATGTSTLNWYLFFSLALICFWL</sequence>
<evidence type="ECO:0008006" key="13">
    <source>
        <dbReference type="Google" id="ProtNLM"/>
    </source>
</evidence>
<dbReference type="InterPro" id="IPR051627">
    <property type="entry name" value="SLIT-ROBO_RhoGAP"/>
</dbReference>
<name>A0A814L5I7_ADIRI</name>
<evidence type="ECO:0000259" key="10">
    <source>
        <dbReference type="PROSITE" id="PS51741"/>
    </source>
</evidence>
<dbReference type="Pfam" id="PF00620">
    <property type="entry name" value="RhoGAP"/>
    <property type="match status" value="1"/>
</dbReference>
<feature type="region of interest" description="Disordered" evidence="7">
    <location>
        <begin position="924"/>
        <end position="947"/>
    </location>
</feature>
<feature type="compositionally biased region" description="Basic and acidic residues" evidence="7">
    <location>
        <begin position="743"/>
        <end position="753"/>
    </location>
</feature>
<organism evidence="11 12">
    <name type="scientific">Adineta ricciae</name>
    <name type="common">Rotifer</name>
    <dbReference type="NCBI Taxonomy" id="249248"/>
    <lineage>
        <taxon>Eukaryota</taxon>
        <taxon>Metazoa</taxon>
        <taxon>Spiralia</taxon>
        <taxon>Gnathifera</taxon>
        <taxon>Rotifera</taxon>
        <taxon>Eurotatoria</taxon>
        <taxon>Bdelloidea</taxon>
        <taxon>Adinetida</taxon>
        <taxon>Adinetidae</taxon>
        <taxon>Adineta</taxon>
    </lineage>
</organism>
<evidence type="ECO:0000313" key="11">
    <source>
        <dbReference type="EMBL" id="CAF1060339.1"/>
    </source>
</evidence>
<evidence type="ECO:0000256" key="5">
    <source>
        <dbReference type="PROSITE-ProRule" id="PRU01077"/>
    </source>
</evidence>
<feature type="compositionally biased region" description="Low complexity" evidence="7">
    <location>
        <begin position="933"/>
        <end position="947"/>
    </location>
</feature>
<gene>
    <name evidence="11" type="ORF">EDS130_LOCUS17889</name>
</gene>
<keyword evidence="1 4" id="KW-0728">SH3 domain</keyword>
<evidence type="ECO:0000313" key="12">
    <source>
        <dbReference type="Proteomes" id="UP000663852"/>
    </source>
</evidence>
<dbReference type="InterPro" id="IPR001452">
    <property type="entry name" value="SH3_domain"/>
</dbReference>
<dbReference type="Pfam" id="PF00611">
    <property type="entry name" value="FCH"/>
    <property type="match status" value="1"/>
</dbReference>
<accession>A0A814L5I7</accession>
<feature type="compositionally biased region" description="Low complexity" evidence="7">
    <location>
        <begin position="10"/>
        <end position="20"/>
    </location>
</feature>
<feature type="compositionally biased region" description="Pro residues" evidence="7">
    <location>
        <begin position="21"/>
        <end position="37"/>
    </location>
</feature>
<dbReference type="InterPro" id="IPR000198">
    <property type="entry name" value="RhoGAP_dom"/>
</dbReference>
<dbReference type="Gene3D" id="1.10.555.10">
    <property type="entry name" value="Rho GTPase activation protein"/>
    <property type="match status" value="1"/>
</dbReference>
<dbReference type="SUPFAM" id="SSF48350">
    <property type="entry name" value="GTPase activation domain, GAP"/>
    <property type="match status" value="1"/>
</dbReference>
<proteinExistence type="predicted"/>
<dbReference type="Gene3D" id="1.20.1270.60">
    <property type="entry name" value="Arfaptin homology (AH) domain/BAR domain"/>
    <property type="match status" value="1"/>
</dbReference>
<dbReference type="InterPro" id="IPR001060">
    <property type="entry name" value="FCH_dom"/>
</dbReference>
<evidence type="ECO:0000256" key="6">
    <source>
        <dbReference type="SAM" id="Coils"/>
    </source>
</evidence>
<dbReference type="Gene3D" id="2.30.30.40">
    <property type="entry name" value="SH3 Domains"/>
    <property type="match status" value="1"/>
</dbReference>
<evidence type="ECO:0000256" key="7">
    <source>
        <dbReference type="SAM" id="MobiDB-lite"/>
    </source>
</evidence>
<feature type="domain" description="SH3" evidence="8">
    <location>
        <begin position="757"/>
        <end position="818"/>
    </location>
</feature>
<evidence type="ECO:0000256" key="2">
    <source>
        <dbReference type="ARBA" id="ARBA00022468"/>
    </source>
</evidence>
<dbReference type="PROSITE" id="PS51741">
    <property type="entry name" value="F_BAR"/>
    <property type="match status" value="1"/>
</dbReference>
<feature type="region of interest" description="Disordered" evidence="7">
    <location>
        <begin position="819"/>
        <end position="842"/>
    </location>
</feature>
<keyword evidence="3 5" id="KW-0175">Coiled coil</keyword>
<comment type="caution">
    <text evidence="11">The sequence shown here is derived from an EMBL/GenBank/DDBJ whole genome shotgun (WGS) entry which is preliminary data.</text>
</comment>
<dbReference type="Pfam" id="PF00018">
    <property type="entry name" value="SH3_1"/>
    <property type="match status" value="1"/>
</dbReference>
<dbReference type="Proteomes" id="UP000663852">
    <property type="component" value="Unassembled WGS sequence"/>
</dbReference>
<reference evidence="11" key="1">
    <citation type="submission" date="2021-02" db="EMBL/GenBank/DDBJ databases">
        <authorList>
            <person name="Nowell W R."/>
        </authorList>
    </citation>
    <scope>NUCLEOTIDE SEQUENCE</scope>
</reference>
<dbReference type="InterPro" id="IPR027267">
    <property type="entry name" value="AH/BAR_dom_sf"/>
</dbReference>
<feature type="region of interest" description="Disordered" evidence="7">
    <location>
        <begin position="985"/>
        <end position="1031"/>
    </location>
</feature>
<dbReference type="SMART" id="SM00055">
    <property type="entry name" value="FCH"/>
    <property type="match status" value="1"/>
</dbReference>
<dbReference type="EMBL" id="CAJNOJ010000081">
    <property type="protein sequence ID" value="CAF1060339.1"/>
    <property type="molecule type" value="Genomic_DNA"/>
</dbReference>
<evidence type="ECO:0000256" key="1">
    <source>
        <dbReference type="ARBA" id="ARBA00022443"/>
    </source>
</evidence>
<evidence type="ECO:0000259" key="9">
    <source>
        <dbReference type="PROSITE" id="PS50238"/>
    </source>
</evidence>
<dbReference type="PROSITE" id="PS50238">
    <property type="entry name" value="RHOGAP"/>
    <property type="match status" value="1"/>
</dbReference>
<dbReference type="InterPro" id="IPR008936">
    <property type="entry name" value="Rho_GTPase_activation_prot"/>
</dbReference>
<dbReference type="PROSITE" id="PS50002">
    <property type="entry name" value="SH3"/>
    <property type="match status" value="1"/>
</dbReference>
<feature type="coiled-coil region" evidence="6">
    <location>
        <begin position="215"/>
        <end position="252"/>
    </location>
</feature>
<dbReference type="SMART" id="SM00326">
    <property type="entry name" value="SH3"/>
    <property type="match status" value="1"/>
</dbReference>
<dbReference type="InterPro" id="IPR036028">
    <property type="entry name" value="SH3-like_dom_sf"/>
</dbReference>
<dbReference type="SMART" id="SM00324">
    <property type="entry name" value="RhoGAP"/>
    <property type="match status" value="1"/>
</dbReference>
<feature type="domain" description="Rho-GAP" evidence="9">
    <location>
        <begin position="526"/>
        <end position="714"/>
    </location>
</feature>
<feature type="region of interest" description="Disordered" evidence="7">
    <location>
        <begin position="735"/>
        <end position="755"/>
    </location>
</feature>
<dbReference type="GO" id="GO:0007165">
    <property type="term" value="P:signal transduction"/>
    <property type="evidence" value="ECO:0007669"/>
    <property type="project" value="InterPro"/>
</dbReference>
<dbReference type="InterPro" id="IPR031160">
    <property type="entry name" value="F_BAR_dom"/>
</dbReference>
<feature type="region of interest" description="Disordered" evidence="7">
    <location>
        <begin position="1"/>
        <end position="58"/>
    </location>
</feature>
<dbReference type="SUPFAM" id="SSF103657">
    <property type="entry name" value="BAR/IMD domain-like"/>
    <property type="match status" value="1"/>
</dbReference>
<evidence type="ECO:0000256" key="4">
    <source>
        <dbReference type="PROSITE-ProRule" id="PRU00192"/>
    </source>
</evidence>
<feature type="domain" description="F-BAR" evidence="10">
    <location>
        <begin position="79"/>
        <end position="351"/>
    </location>
</feature>
<feature type="compositionally biased region" description="Low complexity" evidence="7">
    <location>
        <begin position="38"/>
        <end position="53"/>
    </location>
</feature>
<keyword evidence="2" id="KW-0343">GTPase activation</keyword>
<dbReference type="SUPFAM" id="SSF50044">
    <property type="entry name" value="SH3-domain"/>
    <property type="match status" value="1"/>
</dbReference>
<dbReference type="PANTHER" id="PTHR14166">
    <property type="entry name" value="SLIT-ROBO RHO GTPASE ACTIVATING PROTEIN"/>
    <property type="match status" value="1"/>
</dbReference>